<evidence type="ECO:0000313" key="1">
    <source>
        <dbReference type="EMBL" id="CAF3167393.1"/>
    </source>
</evidence>
<dbReference type="EMBL" id="CAJNXB010001440">
    <property type="protein sequence ID" value="CAF3167393.1"/>
    <property type="molecule type" value="Genomic_DNA"/>
</dbReference>
<keyword evidence="3" id="KW-1185">Reference proteome</keyword>
<dbReference type="EMBL" id="CAJOBP010067588">
    <property type="protein sequence ID" value="CAF4871764.1"/>
    <property type="molecule type" value="Genomic_DNA"/>
</dbReference>
<accession>A0A821TEM6</accession>
<gene>
    <name evidence="1" type="ORF">TIS948_LOCUS10620</name>
    <name evidence="2" type="ORF">UJA718_LOCUS44314</name>
</gene>
<dbReference type="Proteomes" id="UP000663825">
    <property type="component" value="Unassembled WGS sequence"/>
</dbReference>
<comment type="caution">
    <text evidence="2">The sequence shown here is derived from an EMBL/GenBank/DDBJ whole genome shotgun (WGS) entry which is preliminary data.</text>
</comment>
<dbReference type="AlphaFoldDB" id="A0A821TEM6"/>
<dbReference type="Proteomes" id="UP000663873">
    <property type="component" value="Unassembled WGS sequence"/>
</dbReference>
<proteinExistence type="predicted"/>
<feature type="non-terminal residue" evidence="2">
    <location>
        <position position="66"/>
    </location>
</feature>
<evidence type="ECO:0000313" key="2">
    <source>
        <dbReference type="EMBL" id="CAF4871764.1"/>
    </source>
</evidence>
<dbReference type="OrthoDB" id="10018421at2759"/>
<dbReference type="InterPro" id="IPR035942">
    <property type="entry name" value="Lp2179-like_sf"/>
</dbReference>
<dbReference type="SUPFAM" id="SSF160800">
    <property type="entry name" value="Lp2179-like"/>
    <property type="match status" value="1"/>
</dbReference>
<name>A0A821TEM6_9BILA</name>
<sequence length="66" mass="7617">MTTNEPLDEITKELDNAAQKDVNIKIKFKISQSIEFLDMTITNHNGILKTSIYHKPTADPYYLPYT</sequence>
<reference evidence="2" key="1">
    <citation type="submission" date="2021-02" db="EMBL/GenBank/DDBJ databases">
        <authorList>
            <person name="Nowell W R."/>
        </authorList>
    </citation>
    <scope>NUCLEOTIDE SEQUENCE</scope>
</reference>
<organism evidence="2 3">
    <name type="scientific">Rotaria socialis</name>
    <dbReference type="NCBI Taxonomy" id="392032"/>
    <lineage>
        <taxon>Eukaryota</taxon>
        <taxon>Metazoa</taxon>
        <taxon>Spiralia</taxon>
        <taxon>Gnathifera</taxon>
        <taxon>Rotifera</taxon>
        <taxon>Eurotatoria</taxon>
        <taxon>Bdelloidea</taxon>
        <taxon>Philodinida</taxon>
        <taxon>Philodinidae</taxon>
        <taxon>Rotaria</taxon>
    </lineage>
</organism>
<evidence type="ECO:0000313" key="3">
    <source>
        <dbReference type="Proteomes" id="UP000663873"/>
    </source>
</evidence>
<protein>
    <submittedName>
        <fullName evidence="2">Uncharacterized protein</fullName>
    </submittedName>
</protein>